<keyword evidence="1" id="KW-1133">Transmembrane helix</keyword>
<feature type="transmembrane region" description="Helical" evidence="1">
    <location>
        <begin position="112"/>
        <end position="136"/>
    </location>
</feature>
<keyword evidence="1" id="KW-0472">Membrane</keyword>
<evidence type="ECO:0000313" key="3">
    <source>
        <dbReference type="Proteomes" id="UP000472264"/>
    </source>
</evidence>
<dbReference type="OMA" id="WISHCES"/>
<keyword evidence="1" id="KW-0812">Transmembrane</keyword>
<dbReference type="InParanoid" id="A0A665V3V3"/>
<sequence>MNSGVKLTFGSGTKLTVVSSADYEPLYYELESNETKACLATGFSKHDAAKNKSVFRNEEAARPSKKSWDGSLEDALYSSVALISNSAEKCEEDSRPTKPCGDFLEKDPTVNAVSLTILGLRLLFIKTIVFNVLITLRFWMSQ</sequence>
<proteinExistence type="predicted"/>
<keyword evidence="3" id="KW-1185">Reference proteome</keyword>
<evidence type="ECO:0000256" key="1">
    <source>
        <dbReference type="SAM" id="Phobius"/>
    </source>
</evidence>
<evidence type="ECO:0000313" key="2">
    <source>
        <dbReference type="Ensembl" id="ENSENLP00000026341.1"/>
    </source>
</evidence>
<name>A0A665V3V3_ECHNA</name>
<reference evidence="2" key="3">
    <citation type="submission" date="2025-09" db="UniProtKB">
        <authorList>
            <consortium name="Ensembl"/>
        </authorList>
    </citation>
    <scope>IDENTIFICATION</scope>
</reference>
<protein>
    <submittedName>
        <fullName evidence="2">Uncharacterized protein</fullName>
    </submittedName>
</protein>
<reference evidence="2" key="1">
    <citation type="submission" date="2021-04" db="EMBL/GenBank/DDBJ databases">
        <authorList>
            <consortium name="Wellcome Sanger Institute Data Sharing"/>
        </authorList>
    </citation>
    <scope>NUCLEOTIDE SEQUENCE [LARGE SCALE GENOMIC DNA]</scope>
</reference>
<dbReference type="Ensembl" id="ENSENLT00000027162.1">
    <property type="protein sequence ID" value="ENSENLP00000026341.1"/>
    <property type="gene ID" value="ENSENLG00000011850.1"/>
</dbReference>
<accession>A0A665V3V3</accession>
<reference evidence="2" key="2">
    <citation type="submission" date="2025-08" db="UniProtKB">
        <authorList>
            <consortium name="Ensembl"/>
        </authorList>
    </citation>
    <scope>IDENTIFICATION</scope>
</reference>
<dbReference type="AlphaFoldDB" id="A0A665V3V3"/>
<dbReference type="Proteomes" id="UP000472264">
    <property type="component" value="Chromosome 17"/>
</dbReference>
<organism evidence="2 3">
    <name type="scientific">Echeneis naucrates</name>
    <name type="common">Live sharksucker</name>
    <dbReference type="NCBI Taxonomy" id="173247"/>
    <lineage>
        <taxon>Eukaryota</taxon>
        <taxon>Metazoa</taxon>
        <taxon>Chordata</taxon>
        <taxon>Craniata</taxon>
        <taxon>Vertebrata</taxon>
        <taxon>Euteleostomi</taxon>
        <taxon>Actinopterygii</taxon>
        <taxon>Neopterygii</taxon>
        <taxon>Teleostei</taxon>
        <taxon>Neoteleostei</taxon>
        <taxon>Acanthomorphata</taxon>
        <taxon>Carangaria</taxon>
        <taxon>Carangiformes</taxon>
        <taxon>Echeneidae</taxon>
        <taxon>Echeneis</taxon>
    </lineage>
</organism>